<dbReference type="Gene3D" id="3.40.50.300">
    <property type="entry name" value="P-loop containing nucleotide triphosphate hydrolases"/>
    <property type="match status" value="1"/>
</dbReference>
<evidence type="ECO:0000256" key="6">
    <source>
        <dbReference type="ARBA" id="ARBA00023136"/>
    </source>
</evidence>
<keyword evidence="9" id="KW-1185">Reference proteome</keyword>
<name>A0ABX1GCU7_9GAMM</name>
<organism evidence="8 9">
    <name type="scientific">Spongiibacter thalassae</name>
    <dbReference type="NCBI Taxonomy" id="2721624"/>
    <lineage>
        <taxon>Bacteria</taxon>
        <taxon>Pseudomonadati</taxon>
        <taxon>Pseudomonadota</taxon>
        <taxon>Gammaproteobacteria</taxon>
        <taxon>Cellvibrionales</taxon>
        <taxon>Spongiibacteraceae</taxon>
        <taxon>Spongiibacter</taxon>
    </lineage>
</organism>
<dbReference type="InterPro" id="IPR027417">
    <property type="entry name" value="P-loop_NTPase"/>
</dbReference>
<dbReference type="InterPro" id="IPR017871">
    <property type="entry name" value="ABC_transporter-like_CS"/>
</dbReference>
<proteinExistence type="predicted"/>
<dbReference type="PANTHER" id="PTHR43499:SF1">
    <property type="entry name" value="ABC TRANSPORTER I FAMILY MEMBER 1"/>
    <property type="match status" value="1"/>
</dbReference>
<dbReference type="NCBIfam" id="TIGR01189">
    <property type="entry name" value="ccmA"/>
    <property type="match status" value="1"/>
</dbReference>
<keyword evidence="5" id="KW-1278">Translocase</keyword>
<keyword evidence="6" id="KW-0472">Membrane</keyword>
<evidence type="ECO:0000259" key="7">
    <source>
        <dbReference type="PROSITE" id="PS50893"/>
    </source>
</evidence>
<evidence type="ECO:0000313" key="9">
    <source>
        <dbReference type="Proteomes" id="UP000765845"/>
    </source>
</evidence>
<evidence type="ECO:0000256" key="2">
    <source>
        <dbReference type="ARBA" id="ARBA00022741"/>
    </source>
</evidence>
<evidence type="ECO:0000256" key="1">
    <source>
        <dbReference type="ARBA" id="ARBA00022448"/>
    </source>
</evidence>
<evidence type="ECO:0000256" key="5">
    <source>
        <dbReference type="ARBA" id="ARBA00022967"/>
    </source>
</evidence>
<dbReference type="NCBIfam" id="NF010061">
    <property type="entry name" value="PRK13538.1"/>
    <property type="match status" value="1"/>
</dbReference>
<dbReference type="Proteomes" id="UP000765845">
    <property type="component" value="Unassembled WGS sequence"/>
</dbReference>
<comment type="caution">
    <text evidence="8">The sequence shown here is derived from an EMBL/GenBank/DDBJ whole genome shotgun (WGS) entry which is preliminary data.</text>
</comment>
<gene>
    <name evidence="8" type="primary">ccmA</name>
    <name evidence="8" type="ORF">HCU74_05960</name>
</gene>
<dbReference type="Pfam" id="PF00005">
    <property type="entry name" value="ABC_tran"/>
    <property type="match status" value="1"/>
</dbReference>
<evidence type="ECO:0000313" key="8">
    <source>
        <dbReference type="EMBL" id="NKI16963.1"/>
    </source>
</evidence>
<dbReference type="InterPro" id="IPR003439">
    <property type="entry name" value="ABC_transporter-like_ATP-bd"/>
</dbReference>
<accession>A0ABX1GCU7</accession>
<keyword evidence="2" id="KW-0547">Nucleotide-binding</keyword>
<protein>
    <submittedName>
        <fullName evidence="8">Cytochrome c biogenesis heme-transporting ATPase CcmA</fullName>
    </submittedName>
</protein>
<evidence type="ECO:0000256" key="4">
    <source>
        <dbReference type="ARBA" id="ARBA00022840"/>
    </source>
</evidence>
<dbReference type="RefSeq" id="WP_168449500.1">
    <property type="nucleotide sequence ID" value="NZ_JAAWWK010000002.1"/>
</dbReference>
<sequence length="210" mass="23231">MATALEIRHLYSERDERVLFADLSINLRPGEILQLAGPNGSGKTSLLRILAGLSSRYEGDIDWCGQPLRHQWVDYRQRMLYFSHGSGIKPQLTAVENLRWSCAMRGQAVTDGEIYAALDRVGLGGFGQQACYTLSAGQQRRVNLARLFCIDACFWLLDEPFTAIDLAGVAEIEHWIAEFAEGGGMVMLTTHHPLAIDRPVIRVDLGGGIS</sequence>
<evidence type="ECO:0000256" key="3">
    <source>
        <dbReference type="ARBA" id="ARBA00022748"/>
    </source>
</evidence>
<keyword evidence="3" id="KW-0201">Cytochrome c-type biogenesis</keyword>
<dbReference type="SMART" id="SM00382">
    <property type="entry name" value="AAA"/>
    <property type="match status" value="1"/>
</dbReference>
<feature type="domain" description="ABC transporter" evidence="7">
    <location>
        <begin position="5"/>
        <end position="209"/>
    </location>
</feature>
<dbReference type="PANTHER" id="PTHR43499">
    <property type="entry name" value="ABC TRANSPORTER I FAMILY MEMBER 1"/>
    <property type="match status" value="1"/>
</dbReference>
<keyword evidence="1" id="KW-0813">Transport</keyword>
<dbReference type="InterPro" id="IPR005895">
    <property type="entry name" value="ABC_transptr_haem_export_CcmA"/>
</dbReference>
<dbReference type="PROSITE" id="PS50893">
    <property type="entry name" value="ABC_TRANSPORTER_2"/>
    <property type="match status" value="1"/>
</dbReference>
<reference evidence="8 9" key="1">
    <citation type="submission" date="2020-04" db="EMBL/GenBank/DDBJ databases">
        <authorList>
            <person name="Yoon J."/>
        </authorList>
    </citation>
    <scope>NUCLEOTIDE SEQUENCE [LARGE SCALE GENOMIC DNA]</scope>
    <source>
        <strain evidence="8 9">KMU-166</strain>
    </source>
</reference>
<dbReference type="InterPro" id="IPR003593">
    <property type="entry name" value="AAA+_ATPase"/>
</dbReference>
<dbReference type="SUPFAM" id="SSF52540">
    <property type="entry name" value="P-loop containing nucleoside triphosphate hydrolases"/>
    <property type="match status" value="1"/>
</dbReference>
<keyword evidence="4" id="KW-0067">ATP-binding</keyword>
<dbReference type="PROSITE" id="PS00211">
    <property type="entry name" value="ABC_TRANSPORTER_1"/>
    <property type="match status" value="1"/>
</dbReference>
<dbReference type="EMBL" id="JAAWWK010000002">
    <property type="protein sequence ID" value="NKI16963.1"/>
    <property type="molecule type" value="Genomic_DNA"/>
</dbReference>